<keyword evidence="1" id="KW-0862">Zinc</keyword>
<dbReference type="PANTHER" id="PTHR30037">
    <property type="entry name" value="DNA-3-METHYLADENINE GLYCOSYLASE 1"/>
    <property type="match status" value="1"/>
</dbReference>
<feature type="binding site" evidence="1">
    <location>
        <position position="12"/>
    </location>
    <ligand>
        <name>Zn(2+)</name>
        <dbReference type="ChEBI" id="CHEBI:29105"/>
    </ligand>
</feature>
<dbReference type="Gene3D" id="1.10.340.30">
    <property type="entry name" value="Hypothetical protein, domain 2"/>
    <property type="match status" value="1"/>
</dbReference>
<organism evidence="2 3">
    <name type="scientific">Rhodoluna lacicola</name>
    <dbReference type="NCBI Taxonomy" id="529884"/>
    <lineage>
        <taxon>Bacteria</taxon>
        <taxon>Bacillati</taxon>
        <taxon>Actinomycetota</taxon>
        <taxon>Actinomycetes</taxon>
        <taxon>Micrococcales</taxon>
        <taxon>Microbacteriaceae</taxon>
        <taxon>Luna cluster</taxon>
        <taxon>Luna-1 subcluster</taxon>
        <taxon>Rhodoluna</taxon>
    </lineage>
</organism>
<dbReference type="Proteomes" id="UP000067708">
    <property type="component" value="Chromosome"/>
</dbReference>
<evidence type="ECO:0000313" key="3">
    <source>
        <dbReference type="Proteomes" id="UP000067708"/>
    </source>
</evidence>
<gene>
    <name evidence="2" type="ORF">Rhola_00004310</name>
</gene>
<dbReference type="InterPro" id="IPR052891">
    <property type="entry name" value="DNA-3mA_glycosylase"/>
</dbReference>
<name>A0A060JES5_9MICO</name>
<dbReference type="EMBL" id="CP007490">
    <property type="protein sequence ID" value="AIC47250.1"/>
    <property type="molecule type" value="Genomic_DNA"/>
</dbReference>
<proteinExistence type="predicted"/>
<feature type="binding site" evidence="1">
    <location>
        <position position="187"/>
    </location>
    <ligand>
        <name>Zn(2+)</name>
        <dbReference type="ChEBI" id="CHEBI:29105"/>
    </ligand>
</feature>
<sequence>MIRKYDDGLSRCQWPGNDELYLEYHDTEWGVPLSGDQEIFERICLEGFQAGLSWITILKRREGFRMAFKNFDYKKVAKFTQSDVDRLMLDERIIRNRSKIESAIKNARLVLEMQKSGESISDVLWQFAPPASKKMQPAKSFEWVAVTPESTAISKELRARGFGFVGPTTMYALMQSIGMVNDHAPGCFRRKELA</sequence>
<dbReference type="SUPFAM" id="SSF48150">
    <property type="entry name" value="DNA-glycosylase"/>
    <property type="match status" value="1"/>
</dbReference>
<dbReference type="InterPro" id="IPR011257">
    <property type="entry name" value="DNA_glycosylase"/>
</dbReference>
<feature type="binding site" evidence="1">
    <location>
        <position position="25"/>
    </location>
    <ligand>
        <name>Zn(2+)</name>
        <dbReference type="ChEBI" id="CHEBI:29105"/>
    </ligand>
</feature>
<dbReference type="GO" id="GO:0008725">
    <property type="term" value="F:DNA-3-methyladenine glycosylase activity"/>
    <property type="evidence" value="ECO:0007669"/>
    <property type="project" value="UniProtKB-EC"/>
</dbReference>
<dbReference type="KEGG" id="rla:Rhola_00004310"/>
<evidence type="ECO:0000256" key="1">
    <source>
        <dbReference type="PIRSR" id="PIRSR605019-1"/>
    </source>
</evidence>
<keyword evidence="2" id="KW-0378">Hydrolase</keyword>
<dbReference type="OrthoDB" id="9807664at2"/>
<dbReference type="InterPro" id="IPR005019">
    <property type="entry name" value="Adenine_glyco"/>
</dbReference>
<protein>
    <submittedName>
        <fullName evidence="2">3-methyladenine DNA glycosylase</fullName>
        <ecNumber evidence="2">3.2.2.20</ecNumber>
    </submittedName>
</protein>
<feature type="binding site" evidence="1">
    <location>
        <position position="183"/>
    </location>
    <ligand>
        <name>Zn(2+)</name>
        <dbReference type="ChEBI" id="CHEBI:29105"/>
    </ligand>
</feature>
<accession>A0A060JES5</accession>
<dbReference type="GO" id="GO:0006284">
    <property type="term" value="P:base-excision repair"/>
    <property type="evidence" value="ECO:0007669"/>
    <property type="project" value="InterPro"/>
</dbReference>
<dbReference type="Pfam" id="PF03352">
    <property type="entry name" value="Adenine_glyco"/>
    <property type="match status" value="1"/>
</dbReference>
<reference evidence="2 3" key="1">
    <citation type="journal article" date="2014" name="Int. J. Syst. Evol. Microbiol.">
        <title>Rhodoluna lacicola gen. nov., sp. nov., a planktonic freshwater bacterium with stream-lined genome.</title>
        <authorList>
            <person name="Hahn M."/>
            <person name="Schmidt J."/>
            <person name="Taipale S.J."/>
            <person name="Doolittle W.F."/>
            <person name="Koll U."/>
        </authorList>
    </citation>
    <scope>NUCLEOTIDE SEQUENCE [LARGE SCALE GENOMIC DNA]</scope>
    <source>
        <strain evidence="2 3">MWH-Ta8</strain>
    </source>
</reference>
<evidence type="ECO:0000313" key="2">
    <source>
        <dbReference type="EMBL" id="AIC47250.1"/>
    </source>
</evidence>
<keyword evidence="1" id="KW-0479">Metal-binding</keyword>
<dbReference type="HOGENOM" id="CLU_083758_1_0_11"/>
<keyword evidence="3" id="KW-1185">Reference proteome</keyword>
<dbReference type="RefSeq" id="WP_038502040.1">
    <property type="nucleotide sequence ID" value="NZ_CP007490.1"/>
</dbReference>
<dbReference type="AlphaFoldDB" id="A0A060JES5"/>
<dbReference type="GO" id="GO:0046872">
    <property type="term" value="F:metal ion binding"/>
    <property type="evidence" value="ECO:0007669"/>
    <property type="project" value="UniProtKB-KW"/>
</dbReference>
<dbReference type="EC" id="3.2.2.20" evidence="2"/>
<dbReference type="STRING" id="529884.Rhola_00004310"/>
<dbReference type="PANTHER" id="PTHR30037:SF4">
    <property type="entry name" value="DNA-3-METHYLADENINE GLYCOSYLASE I"/>
    <property type="match status" value="1"/>
</dbReference>
<dbReference type="eggNOG" id="COG2818">
    <property type="taxonomic scope" value="Bacteria"/>
</dbReference>
<keyword evidence="2" id="KW-0326">Glycosidase</keyword>
<dbReference type="PATRIC" id="fig|529884.3.peg.413"/>